<protein>
    <recommendedName>
        <fullName evidence="1">tRNA uridine(34) hydroxylase</fullName>
        <ecNumber evidence="1">1.14.-.-</ecNumber>
    </recommendedName>
    <alternativeName>
        <fullName evidence="1">tRNA hydroxylation protein O</fullName>
    </alternativeName>
</protein>
<dbReference type="PROSITE" id="PS50206">
    <property type="entry name" value="RHODANESE_3"/>
    <property type="match status" value="1"/>
</dbReference>
<dbReference type="SUPFAM" id="SSF52821">
    <property type="entry name" value="Rhodanese/Cell cycle control phosphatase"/>
    <property type="match status" value="1"/>
</dbReference>
<dbReference type="RefSeq" id="WP_379707751.1">
    <property type="nucleotide sequence ID" value="NZ_JBHTBS010000001.1"/>
</dbReference>
<dbReference type="InterPro" id="IPR036873">
    <property type="entry name" value="Rhodanese-like_dom_sf"/>
</dbReference>
<dbReference type="Pfam" id="PF00581">
    <property type="entry name" value="Rhodanese"/>
    <property type="match status" value="1"/>
</dbReference>
<dbReference type="Gene3D" id="3.40.250.10">
    <property type="entry name" value="Rhodanese-like domain"/>
    <property type="match status" value="1"/>
</dbReference>
<dbReference type="EMBL" id="JBHTBS010000001">
    <property type="protein sequence ID" value="MFC7335542.1"/>
    <property type="molecule type" value="Genomic_DNA"/>
</dbReference>
<evidence type="ECO:0000259" key="2">
    <source>
        <dbReference type="PROSITE" id="PS50206"/>
    </source>
</evidence>
<dbReference type="Pfam" id="PF17773">
    <property type="entry name" value="UPF0176_N"/>
    <property type="match status" value="1"/>
</dbReference>
<comment type="function">
    <text evidence="1">Catalyzes oxygen-dependent 5-hydroxyuridine (ho5U) modification at position 34 in tRNAs.</text>
</comment>
<dbReference type="Proteomes" id="UP001596472">
    <property type="component" value="Unassembled WGS sequence"/>
</dbReference>
<dbReference type="CDD" id="cd01518">
    <property type="entry name" value="RHOD_YceA"/>
    <property type="match status" value="1"/>
</dbReference>
<reference evidence="4" key="1">
    <citation type="journal article" date="2019" name="Int. J. Syst. Evol. Microbiol.">
        <title>The Global Catalogue of Microorganisms (GCM) 10K type strain sequencing project: providing services to taxonomists for standard genome sequencing and annotation.</title>
        <authorList>
            <consortium name="The Broad Institute Genomics Platform"/>
            <consortium name="The Broad Institute Genome Sequencing Center for Infectious Disease"/>
            <person name="Wu L."/>
            <person name="Ma J."/>
        </authorList>
    </citation>
    <scope>NUCLEOTIDE SEQUENCE [LARGE SCALE GENOMIC DNA]</scope>
    <source>
        <strain evidence="4">CGMCC 4.1467</strain>
    </source>
</reference>
<comment type="caution">
    <text evidence="3">The sequence shown here is derived from an EMBL/GenBank/DDBJ whole genome shotgun (WGS) entry which is preliminary data.</text>
</comment>
<dbReference type="SUPFAM" id="SSF55120">
    <property type="entry name" value="Pseudouridine synthase"/>
    <property type="match status" value="1"/>
</dbReference>
<dbReference type="InterPro" id="IPR020103">
    <property type="entry name" value="PsdUridine_synth_cat_dom_sf"/>
</dbReference>
<dbReference type="EC" id="1.14.-.-" evidence="1"/>
<dbReference type="PROSITE" id="PS01129">
    <property type="entry name" value="PSI_RLU"/>
    <property type="match status" value="1"/>
</dbReference>
<keyword evidence="4" id="KW-1185">Reference proteome</keyword>
<dbReference type="InterPro" id="IPR001763">
    <property type="entry name" value="Rhodanese-like_dom"/>
</dbReference>
<evidence type="ECO:0000313" key="4">
    <source>
        <dbReference type="Proteomes" id="UP001596472"/>
    </source>
</evidence>
<dbReference type="PANTHER" id="PTHR43268">
    <property type="entry name" value="THIOSULFATE SULFURTRANSFERASE/RHODANESE-LIKE DOMAIN-CONTAINING PROTEIN 2"/>
    <property type="match status" value="1"/>
</dbReference>
<accession>A0ABW2KZM4</accession>
<dbReference type="Pfam" id="PF00849">
    <property type="entry name" value="PseudoU_synth_2"/>
    <property type="match status" value="1"/>
</dbReference>
<gene>
    <name evidence="1" type="primary">trhO</name>
    <name evidence="3" type="ORF">ACFQY0_00015</name>
</gene>
<dbReference type="InterPro" id="IPR040503">
    <property type="entry name" value="TRHO_N"/>
</dbReference>
<dbReference type="Gene3D" id="3.30.2350.10">
    <property type="entry name" value="Pseudouridine synthase"/>
    <property type="match status" value="1"/>
</dbReference>
<dbReference type="InterPro" id="IPR020936">
    <property type="entry name" value="TrhO"/>
</dbReference>
<dbReference type="Gene3D" id="3.30.70.100">
    <property type="match status" value="1"/>
</dbReference>
<evidence type="ECO:0000313" key="3">
    <source>
        <dbReference type="EMBL" id="MFC7335542.1"/>
    </source>
</evidence>
<dbReference type="SMART" id="SM00450">
    <property type="entry name" value="RHOD"/>
    <property type="match status" value="1"/>
</dbReference>
<comment type="similarity">
    <text evidence="1">Belongs to the TrhO family.</text>
</comment>
<sequence length="600" mass="67011">MAGFTNISAYLFARLERLKFLKEDLLKFCKERDLKGTILLAPEGINLFVAGRPAAVEELVSLLRAIPGLSGLHSKYSESEDQPFSRMLVRLKKEIIAFGVEGIDPVNQPSPRLKPAQLKEWLDQGKPLVLLDTRNDYEIKLGTFKGALPAGIDHFRKFPEAVAGLPEELRETPVVTFCTGGIRCEKAAPLMEKIGFKEVYQLEGGILKYFEEVGGDHYEGECFVFDQRVGLDPALRETGSAVCFCCQAPLTADELADPRYVEGESCPHCYRSDHQRRAEKVMKRQDALDKAVSPLPGSIAYDNRKPIRIPKTCEGMGLLDALDKLFSYLGRDEWCRRIDAGRILDPQGKVASAGRKVRAGEQYVRLMPETIEPDVASNVGVIDEDDAVVVIDKPAPLPMHACGRFNRNTLEYFLRKAWHPEVPRPAHRLDANTTGLVVCARTRQIAKILQPQFSRGEVEKTYLAKVWGAPEENEFVIRARISSEAGKLGAREIDEDAGQEAVTEVKVVRRNDDGTSLIELRPLTGRTNQIRIHLWEAACPIIGDPVYLRGGARGDCQTMALGDEPMCLHAWKLAFIHPHRGERVRYETPLPAWAAALENH</sequence>
<dbReference type="PANTHER" id="PTHR43268:SF3">
    <property type="entry name" value="RHODANESE-LIKE DOMAIN-CONTAINING PROTEIN 7-RELATED"/>
    <property type="match status" value="1"/>
</dbReference>
<keyword evidence="1" id="KW-0819">tRNA processing</keyword>
<feature type="domain" description="Rhodanese" evidence="2">
    <location>
        <begin position="124"/>
        <end position="218"/>
    </location>
</feature>
<dbReference type="CDD" id="cd02869">
    <property type="entry name" value="PseudoU_synth_RluA_like"/>
    <property type="match status" value="1"/>
</dbReference>
<dbReference type="InterPro" id="IPR006224">
    <property type="entry name" value="PsdUridine_synth_RluA-like_CS"/>
</dbReference>
<keyword evidence="1" id="KW-0560">Oxidoreductase</keyword>
<organism evidence="3 4">
    <name type="scientific">Haloferula chungangensis</name>
    <dbReference type="NCBI Taxonomy" id="1048331"/>
    <lineage>
        <taxon>Bacteria</taxon>
        <taxon>Pseudomonadati</taxon>
        <taxon>Verrucomicrobiota</taxon>
        <taxon>Verrucomicrobiia</taxon>
        <taxon>Verrucomicrobiales</taxon>
        <taxon>Verrucomicrobiaceae</taxon>
        <taxon>Haloferula</taxon>
    </lineage>
</organism>
<name>A0ABW2KZM4_9BACT</name>
<proteinExistence type="inferred from homology"/>
<dbReference type="NCBIfam" id="NF003703">
    <property type="entry name" value="PRK05320.1"/>
    <property type="match status" value="1"/>
</dbReference>
<dbReference type="HAMAP" id="MF_00469">
    <property type="entry name" value="TrhO"/>
    <property type="match status" value="1"/>
</dbReference>
<evidence type="ECO:0000256" key="1">
    <source>
        <dbReference type="HAMAP-Rule" id="MF_00469"/>
    </source>
</evidence>
<comment type="catalytic activity">
    <reaction evidence="1">
        <text>uridine(34) in tRNA + AH2 + O2 = 5-hydroxyuridine(34) in tRNA + A + H2O</text>
        <dbReference type="Rhea" id="RHEA:64224"/>
        <dbReference type="Rhea" id="RHEA-COMP:11727"/>
        <dbReference type="Rhea" id="RHEA-COMP:13381"/>
        <dbReference type="ChEBI" id="CHEBI:13193"/>
        <dbReference type="ChEBI" id="CHEBI:15377"/>
        <dbReference type="ChEBI" id="CHEBI:15379"/>
        <dbReference type="ChEBI" id="CHEBI:17499"/>
        <dbReference type="ChEBI" id="CHEBI:65315"/>
        <dbReference type="ChEBI" id="CHEBI:136877"/>
    </reaction>
</comment>
<dbReference type="InterPro" id="IPR006145">
    <property type="entry name" value="PsdUridine_synth_RsuA/RluA"/>
</dbReference>